<dbReference type="Gene3D" id="3.30.530.20">
    <property type="match status" value="1"/>
</dbReference>
<dbReference type="InterPro" id="IPR010419">
    <property type="entry name" value="CO_DH_gsu"/>
</dbReference>
<accession>A0ABX6YQC6</accession>
<keyword evidence="2" id="KW-1185">Reference proteome</keyword>
<dbReference type="RefSeq" id="WP_083077612.1">
    <property type="nucleotide sequence ID" value="NZ_CP053562.1"/>
</dbReference>
<dbReference type="Proteomes" id="UP000192422">
    <property type="component" value="Chromosome"/>
</dbReference>
<gene>
    <name evidence="1" type="ORF">AKL02_003195</name>
</gene>
<evidence type="ECO:0000313" key="1">
    <source>
        <dbReference type="EMBL" id="QPZ89990.1"/>
    </source>
</evidence>
<evidence type="ECO:0000313" key="2">
    <source>
        <dbReference type="Proteomes" id="UP000192422"/>
    </source>
</evidence>
<organism evidence="1 2">
    <name type="scientific">Thioclava electrotropha</name>
    <dbReference type="NCBI Taxonomy" id="1549850"/>
    <lineage>
        <taxon>Bacteria</taxon>
        <taxon>Pseudomonadati</taxon>
        <taxon>Pseudomonadota</taxon>
        <taxon>Alphaproteobacteria</taxon>
        <taxon>Rhodobacterales</taxon>
        <taxon>Paracoccaceae</taxon>
        <taxon>Thioclava</taxon>
    </lineage>
</organism>
<name>A0ABX6YQC6_9RHOB</name>
<dbReference type="PANTHER" id="PTHR38588:SF1">
    <property type="entry name" value="BLL0334 PROTEIN"/>
    <property type="match status" value="1"/>
</dbReference>
<dbReference type="Pfam" id="PF06240">
    <property type="entry name" value="COXG"/>
    <property type="match status" value="1"/>
</dbReference>
<proteinExistence type="predicted"/>
<dbReference type="SUPFAM" id="SSF55961">
    <property type="entry name" value="Bet v1-like"/>
    <property type="match status" value="1"/>
</dbReference>
<reference evidence="1 2" key="1">
    <citation type="submission" date="2020-05" db="EMBL/GenBank/DDBJ databases">
        <title>Thioclava electrotropha strain Elox9 finished genome.</title>
        <authorList>
            <person name="Rowe A.R."/>
            <person name="Wilbanks E.G."/>
        </authorList>
    </citation>
    <scope>NUCLEOTIDE SEQUENCE [LARGE SCALE GENOMIC DNA]</scope>
    <source>
        <strain evidence="1 2">Elox9</strain>
    </source>
</reference>
<protein>
    <submittedName>
        <fullName evidence="1">Carbon monoxide dehydrogenase subunit G</fullName>
    </submittedName>
</protein>
<sequence>MKLEGEQLLSADPQTVWAALFDRDVLAEAIPGCESLEQLSETEFTAVVKLKIGPVSARFKGAVTLSDIVPGQSCTLSGKGSGGVAGFAKGAAQVTLVPEADGTRLCYDADIAVGGKLASLGNRLIGATAQKLTDAFFTNFSDALAQPEEAGPT</sequence>
<dbReference type="CDD" id="cd05018">
    <property type="entry name" value="CoxG"/>
    <property type="match status" value="1"/>
</dbReference>
<dbReference type="EMBL" id="CP053562">
    <property type="protein sequence ID" value="QPZ89990.1"/>
    <property type="molecule type" value="Genomic_DNA"/>
</dbReference>
<dbReference type="PANTHER" id="PTHR38588">
    <property type="entry name" value="BLL0334 PROTEIN"/>
    <property type="match status" value="1"/>
</dbReference>
<dbReference type="InterPro" id="IPR023393">
    <property type="entry name" value="START-like_dom_sf"/>
</dbReference>